<dbReference type="eggNOG" id="COG2826">
    <property type="taxonomic scope" value="Bacteria"/>
</dbReference>
<sequence>MKYRHIPQYRHATKAPGIRNRVGVHERLKEADGSRFGDREIDLIVDKDSNTILTMEERSTNFPHYGKAQVW</sequence>
<dbReference type="STRING" id="649761.HMPREF0973_01284"/>
<evidence type="ECO:0000313" key="1">
    <source>
        <dbReference type="EMBL" id="EEX18749.1"/>
    </source>
</evidence>
<keyword evidence="2" id="KW-1185">Reference proteome</keyword>
<gene>
    <name evidence="1" type="ORF">HMPREF0973_01284</name>
</gene>
<comment type="caution">
    <text evidence="1">The sequence shown here is derived from an EMBL/GenBank/DDBJ whole genome shotgun (WGS) entry which is preliminary data.</text>
</comment>
<dbReference type="EMBL" id="ACVA01000031">
    <property type="protein sequence ID" value="EEX18749.1"/>
    <property type="molecule type" value="Genomic_DNA"/>
</dbReference>
<dbReference type="HOGENOM" id="CLU_202565_0_0_10"/>
<accession>C9MNU5</accession>
<dbReference type="AlphaFoldDB" id="C9MNU5"/>
<protein>
    <submittedName>
        <fullName evidence="1">Uncharacterized protein</fullName>
    </submittedName>
</protein>
<proteinExistence type="predicted"/>
<dbReference type="Proteomes" id="UP000003327">
    <property type="component" value="Unassembled WGS sequence"/>
</dbReference>
<organism evidence="1 2">
    <name type="scientific">Prevotella veroralis F0319</name>
    <dbReference type="NCBI Taxonomy" id="649761"/>
    <lineage>
        <taxon>Bacteria</taxon>
        <taxon>Pseudomonadati</taxon>
        <taxon>Bacteroidota</taxon>
        <taxon>Bacteroidia</taxon>
        <taxon>Bacteroidales</taxon>
        <taxon>Prevotellaceae</taxon>
        <taxon>Prevotella</taxon>
    </lineage>
</organism>
<name>C9MNU5_9BACT</name>
<evidence type="ECO:0000313" key="2">
    <source>
        <dbReference type="Proteomes" id="UP000003327"/>
    </source>
</evidence>
<dbReference type="RefSeq" id="WP_004382940.1">
    <property type="nucleotide sequence ID" value="NZ_GG698713.1"/>
</dbReference>
<reference evidence="1 2" key="1">
    <citation type="submission" date="2009-09" db="EMBL/GenBank/DDBJ databases">
        <authorList>
            <person name="Weinstock G."/>
            <person name="Sodergren E."/>
            <person name="Clifton S."/>
            <person name="Fulton L."/>
            <person name="Fulton B."/>
            <person name="Courtney L."/>
            <person name="Fronick C."/>
            <person name="Harrison M."/>
            <person name="Strong C."/>
            <person name="Farmer C."/>
            <person name="Delahaunty K."/>
            <person name="Markovic C."/>
            <person name="Hall O."/>
            <person name="Minx P."/>
            <person name="Tomlinson C."/>
            <person name="Mitreva M."/>
            <person name="Nelson J."/>
            <person name="Hou S."/>
            <person name="Wollam A."/>
            <person name="Pepin K.H."/>
            <person name="Johnson M."/>
            <person name="Bhonagiri V."/>
            <person name="Nash W.E."/>
            <person name="Warren W."/>
            <person name="Chinwalla A."/>
            <person name="Mardis E.R."/>
            <person name="Wilson R.K."/>
        </authorList>
    </citation>
    <scope>NUCLEOTIDE SEQUENCE [LARGE SCALE GENOMIC DNA]</scope>
    <source>
        <strain evidence="1 2">F0319</strain>
    </source>
</reference>